<dbReference type="EMBL" id="LNJE01000030">
    <property type="protein sequence ID" value="KYC55880.1"/>
    <property type="molecule type" value="Genomic_DNA"/>
</dbReference>
<protein>
    <submittedName>
        <fullName evidence="1">Uncharacterized protein</fullName>
    </submittedName>
</protein>
<evidence type="ECO:0000313" key="1">
    <source>
        <dbReference type="EMBL" id="KYC55880.1"/>
    </source>
</evidence>
<reference evidence="1" key="1">
    <citation type="journal article" date="2016" name="ISME J.">
        <title>Chasing the elusive Euryarchaeota class WSA2: genomes reveal a uniquely fastidious methyl-reducing methanogen.</title>
        <authorList>
            <person name="Nobu M.K."/>
            <person name="Narihiro T."/>
            <person name="Kuroda K."/>
            <person name="Mei R."/>
            <person name="Liu W.T."/>
        </authorList>
    </citation>
    <scope>NUCLEOTIDE SEQUENCE [LARGE SCALE GENOMIC DNA]</scope>
    <source>
        <strain evidence="1">ADurb1213_Bin02801</strain>
    </source>
</reference>
<gene>
    <name evidence="1" type="ORF">APG09_01538</name>
</gene>
<proteinExistence type="predicted"/>
<sequence>MKNSKYLIQENIQKNNGRYSVALENIYEIREIYIELSKIL</sequence>
<name>A0A150JF81_9EURY</name>
<accession>A0A150JEN3</accession>
<comment type="caution">
    <text evidence="1">The sequence shown here is derived from an EMBL/GenBank/DDBJ whole genome shotgun (WGS) entry which is preliminary data.</text>
</comment>
<dbReference type="AlphaFoldDB" id="A0A150JF81"/>
<accession>A0A150JF81</accession>
<organism evidence="1">
    <name type="scientific">Candidatus Methanofastidiosum methylothiophilum</name>
    <dbReference type="NCBI Taxonomy" id="1705564"/>
    <lineage>
        <taxon>Archaea</taxon>
        <taxon>Methanobacteriati</taxon>
        <taxon>Methanobacteriota</taxon>
        <taxon>Stenosarchaea group</taxon>
        <taxon>Candidatus Methanofastidiosia</taxon>
        <taxon>Candidatus Methanofastidiosales</taxon>
        <taxon>Candidatus Methanofastidiosaceae</taxon>
        <taxon>Candidatus Methanofastidiosum</taxon>
    </lineage>
</organism>